<reference evidence="2 3" key="1">
    <citation type="submission" date="2019-03" db="EMBL/GenBank/DDBJ databases">
        <title>WGS assembly of Setaria viridis.</title>
        <authorList>
            <person name="Huang P."/>
            <person name="Jenkins J."/>
            <person name="Grimwood J."/>
            <person name="Barry K."/>
            <person name="Healey A."/>
            <person name="Mamidi S."/>
            <person name="Sreedasyam A."/>
            <person name="Shu S."/>
            <person name="Feldman M."/>
            <person name="Wu J."/>
            <person name="Yu Y."/>
            <person name="Chen C."/>
            <person name="Johnson J."/>
            <person name="Rokhsar D."/>
            <person name="Baxter I."/>
            <person name="Schmutz J."/>
            <person name="Brutnell T."/>
            <person name="Kellogg E."/>
        </authorList>
    </citation>
    <scope>NUCLEOTIDE SEQUENCE [LARGE SCALE GENOMIC DNA]</scope>
    <source>
        <strain evidence="3">cv. A10</strain>
    </source>
</reference>
<name>A0A4U6V7N4_SETVI</name>
<dbReference type="Gramene" id="TKW24285">
    <property type="protein sequence ID" value="TKW24285"/>
    <property type="gene ID" value="SEVIR_3G042901v2"/>
</dbReference>
<evidence type="ECO:0000313" key="3">
    <source>
        <dbReference type="Proteomes" id="UP000298652"/>
    </source>
</evidence>
<dbReference type="Gramene" id="TKW24286">
    <property type="protein sequence ID" value="TKW24286"/>
    <property type="gene ID" value="SEVIR_3G042901v2"/>
</dbReference>
<feature type="compositionally biased region" description="Basic residues" evidence="1">
    <location>
        <begin position="18"/>
        <end position="31"/>
    </location>
</feature>
<dbReference type="AlphaFoldDB" id="A0A4U6V7N4"/>
<dbReference type="EMBL" id="CM016554">
    <property type="protein sequence ID" value="TKW24285.1"/>
    <property type="molecule type" value="Genomic_DNA"/>
</dbReference>
<organism evidence="2 3">
    <name type="scientific">Setaria viridis</name>
    <name type="common">Green bristlegrass</name>
    <name type="synonym">Setaria italica subsp. viridis</name>
    <dbReference type="NCBI Taxonomy" id="4556"/>
    <lineage>
        <taxon>Eukaryota</taxon>
        <taxon>Viridiplantae</taxon>
        <taxon>Streptophyta</taxon>
        <taxon>Embryophyta</taxon>
        <taxon>Tracheophyta</taxon>
        <taxon>Spermatophyta</taxon>
        <taxon>Magnoliopsida</taxon>
        <taxon>Liliopsida</taxon>
        <taxon>Poales</taxon>
        <taxon>Poaceae</taxon>
        <taxon>PACMAD clade</taxon>
        <taxon>Panicoideae</taxon>
        <taxon>Panicodae</taxon>
        <taxon>Paniceae</taxon>
        <taxon>Cenchrinae</taxon>
        <taxon>Setaria</taxon>
    </lineage>
</organism>
<dbReference type="EMBL" id="CM016554">
    <property type="protein sequence ID" value="TKW24286.1"/>
    <property type="molecule type" value="Genomic_DNA"/>
</dbReference>
<proteinExistence type="predicted"/>
<gene>
    <name evidence="2" type="ORF">SEVIR_3G042901v2</name>
</gene>
<feature type="region of interest" description="Disordered" evidence="1">
    <location>
        <begin position="1"/>
        <end position="57"/>
    </location>
</feature>
<protein>
    <submittedName>
        <fullName evidence="2">Uncharacterized protein</fullName>
    </submittedName>
</protein>
<dbReference type="OMA" id="KANRCEQ"/>
<keyword evidence="3" id="KW-1185">Reference proteome</keyword>
<evidence type="ECO:0000313" key="2">
    <source>
        <dbReference type="EMBL" id="TKW24285.1"/>
    </source>
</evidence>
<accession>A0A4U6V7N4</accession>
<feature type="compositionally biased region" description="Basic and acidic residues" evidence="1">
    <location>
        <begin position="7"/>
        <end position="17"/>
    </location>
</feature>
<evidence type="ECO:0000256" key="1">
    <source>
        <dbReference type="SAM" id="MobiDB-lite"/>
    </source>
</evidence>
<dbReference type="Proteomes" id="UP000298652">
    <property type="component" value="Chromosome 3"/>
</dbReference>
<sequence length="222" mass="25169">MAEQAAVEERKQDLKDLRTKKRRARRRRKSHMVVEGGIRDYDPKQGSDCSPPSDSDEKWADLEPFFFDEAAAVADRERRMRRVQAEAVLHQRRKAALDRIREYDPRNDSTYFSRFHFVDLGTFDLDEESPLGPMRETDASIDVRGTLCEEGTKQFLPDDCANILASDGGKQFIPSDSTNLLSVKIASKDGSKRFIPCYSVNVLTVKIVSSDVGFGIDVYEAP</sequence>